<dbReference type="AlphaFoldDB" id="S9UXR3"/>
<sequence length="135" mass="14834">MLEDADGEIGVAVDKVVPFLAHQSSVEVYRTREWASGIRLYVTGHEDGTLGLWRSTRLPPGSVAPGRIMMVEFHGVLLEGTKDQAPCAVTAIRQKEVDIPVFYVGFSDGSSRCLEFEVPTVTPQDEKGKADTKRK</sequence>
<accession>S9UXR3</accession>
<dbReference type="Proteomes" id="UP000015354">
    <property type="component" value="Unassembled WGS sequence"/>
</dbReference>
<dbReference type="EMBL" id="ATMH01012187">
    <property type="protein sequence ID" value="EPY15340.1"/>
    <property type="molecule type" value="Genomic_DNA"/>
</dbReference>
<reference evidence="1 2" key="1">
    <citation type="journal article" date="2013" name="PLoS ONE">
        <title>Predicting the Proteins of Angomonas deanei, Strigomonas culicis and Their Respective Endosymbionts Reveals New Aspects of the Trypanosomatidae Family.</title>
        <authorList>
            <person name="Motta M.C."/>
            <person name="Martins A.C."/>
            <person name="de Souza S.S."/>
            <person name="Catta-Preta C.M."/>
            <person name="Silva R."/>
            <person name="Klein C.C."/>
            <person name="de Almeida L.G."/>
            <person name="de Lima Cunha O."/>
            <person name="Ciapina L.P."/>
            <person name="Brocchi M."/>
            <person name="Colabardini A.C."/>
            <person name="de Araujo Lima B."/>
            <person name="Machado C.R."/>
            <person name="de Almeida Soares C.M."/>
            <person name="Probst C.M."/>
            <person name="de Menezes C.B."/>
            <person name="Thompson C.E."/>
            <person name="Bartholomeu D.C."/>
            <person name="Gradia D.F."/>
            <person name="Pavoni D.P."/>
            <person name="Grisard E.C."/>
            <person name="Fantinatti-Garboggini F."/>
            <person name="Marchini F.K."/>
            <person name="Rodrigues-Luiz G.F."/>
            <person name="Wagner G."/>
            <person name="Goldman G.H."/>
            <person name="Fietto J.L."/>
            <person name="Elias M.C."/>
            <person name="Goldman M.H."/>
            <person name="Sagot M.F."/>
            <person name="Pereira M."/>
            <person name="Stoco P.H."/>
            <person name="de Mendonca-Neto R.P."/>
            <person name="Teixeira S.M."/>
            <person name="Maciel T.E."/>
            <person name="de Oliveira Mendes T.A."/>
            <person name="Urmenyi T.P."/>
            <person name="de Souza W."/>
            <person name="Schenkman S."/>
            <person name="de Vasconcelos A.T."/>
        </authorList>
    </citation>
    <scope>NUCLEOTIDE SEQUENCE [LARGE SCALE GENOMIC DNA]</scope>
</reference>
<dbReference type="OrthoDB" id="26681at2759"/>
<proteinExistence type="predicted"/>
<name>S9UXR3_9TRYP</name>
<organism evidence="1 2">
    <name type="scientific">Strigomonas culicis</name>
    <dbReference type="NCBI Taxonomy" id="28005"/>
    <lineage>
        <taxon>Eukaryota</taxon>
        <taxon>Discoba</taxon>
        <taxon>Euglenozoa</taxon>
        <taxon>Kinetoplastea</taxon>
        <taxon>Metakinetoplastina</taxon>
        <taxon>Trypanosomatida</taxon>
        <taxon>Trypanosomatidae</taxon>
        <taxon>Strigomonadinae</taxon>
        <taxon>Strigomonas</taxon>
    </lineage>
</organism>
<keyword evidence="2" id="KW-1185">Reference proteome</keyword>
<evidence type="ECO:0000313" key="2">
    <source>
        <dbReference type="Proteomes" id="UP000015354"/>
    </source>
</evidence>
<evidence type="ECO:0000313" key="1">
    <source>
        <dbReference type="EMBL" id="EPY15340.1"/>
    </source>
</evidence>
<gene>
    <name evidence="1" type="ORF">STCU_12103</name>
</gene>
<protein>
    <submittedName>
        <fullName evidence="1">Uncharacterized protein</fullName>
    </submittedName>
</protein>
<comment type="caution">
    <text evidence="1">The sequence shown here is derived from an EMBL/GenBank/DDBJ whole genome shotgun (WGS) entry which is preliminary data.</text>
</comment>